<reference evidence="1" key="1">
    <citation type="submission" date="2023-03" db="EMBL/GenBank/DDBJ databases">
        <title>Massive genome expansion in bonnet fungi (Mycena s.s.) driven by repeated elements and novel gene families across ecological guilds.</title>
        <authorList>
            <consortium name="Lawrence Berkeley National Laboratory"/>
            <person name="Harder C.B."/>
            <person name="Miyauchi S."/>
            <person name="Viragh M."/>
            <person name="Kuo A."/>
            <person name="Thoen E."/>
            <person name="Andreopoulos B."/>
            <person name="Lu D."/>
            <person name="Skrede I."/>
            <person name="Drula E."/>
            <person name="Henrissat B."/>
            <person name="Morin E."/>
            <person name="Kohler A."/>
            <person name="Barry K."/>
            <person name="LaButti K."/>
            <person name="Morin E."/>
            <person name="Salamov A."/>
            <person name="Lipzen A."/>
            <person name="Mereny Z."/>
            <person name="Hegedus B."/>
            <person name="Baldrian P."/>
            <person name="Stursova M."/>
            <person name="Weitz H."/>
            <person name="Taylor A."/>
            <person name="Grigoriev I.V."/>
            <person name="Nagy L.G."/>
            <person name="Martin F."/>
            <person name="Kauserud H."/>
        </authorList>
    </citation>
    <scope>NUCLEOTIDE SEQUENCE</scope>
    <source>
        <strain evidence="1">9144</strain>
    </source>
</reference>
<keyword evidence="2" id="KW-1185">Reference proteome</keyword>
<name>A0AAD6UP66_9AGAR</name>
<dbReference type="Proteomes" id="UP001219525">
    <property type="component" value="Unassembled WGS sequence"/>
</dbReference>
<evidence type="ECO:0000313" key="2">
    <source>
        <dbReference type="Proteomes" id="UP001219525"/>
    </source>
</evidence>
<protein>
    <recommendedName>
        <fullName evidence="3">DUF4218 domain-containing protein</fullName>
    </recommendedName>
</protein>
<comment type="caution">
    <text evidence="1">The sequence shown here is derived from an EMBL/GenBank/DDBJ whole genome shotgun (WGS) entry which is preliminary data.</text>
</comment>
<evidence type="ECO:0000313" key="1">
    <source>
        <dbReference type="EMBL" id="KAJ7187700.1"/>
    </source>
</evidence>
<dbReference type="AlphaFoldDB" id="A0AAD6UP66"/>
<dbReference type="PANTHER" id="PTHR46579">
    <property type="entry name" value="F5/8 TYPE C DOMAIN-CONTAINING PROTEIN-RELATED"/>
    <property type="match status" value="1"/>
</dbReference>
<dbReference type="PANTHER" id="PTHR46579:SF1">
    <property type="entry name" value="F5_8 TYPE C DOMAIN-CONTAINING PROTEIN"/>
    <property type="match status" value="1"/>
</dbReference>
<gene>
    <name evidence="1" type="ORF">GGX14DRAFT_383392</name>
</gene>
<sequence>MHLIPENVIKNLLSFWSGEYKGLDTGSEDYELEPAALEAIGSACVAAGDTTPAAFGARVPNLVTQRHYFTAESYTQFATFHGPVVLRRRFSKPKYYNHYLDLVQIFNDCLRMSIDREYVDVTLRRRIVDWVQTFEKIYYQYKPHRLSTCVLTIHALLHIPDDILNGGPMWCYWNYITERYVGFLVRSSKSRKNPYASFARRIREISQNSIIKLTYRLRDELDLSDGREEDRSGHSLAHCVLFLRNPDICVLRPHRRGNVTAALRKAIERYLLLSFEVNAQQARDIVPEEISHWGKISFLNGGDKIRGADLCQASEKNMTRDASFYSHDVDKNARHPRRPVVLERRVAYGQLLRVLEFHADLPTITDDNGRVTQRPSVLLLAVIRPVKIQAASARLGTPYYQDGQFSPIKVVDVDDISCLVARIPAPGSGPKKWALCERFDAMGVSAQELD</sequence>
<proteinExistence type="predicted"/>
<organism evidence="1 2">
    <name type="scientific">Mycena pura</name>
    <dbReference type="NCBI Taxonomy" id="153505"/>
    <lineage>
        <taxon>Eukaryota</taxon>
        <taxon>Fungi</taxon>
        <taxon>Dikarya</taxon>
        <taxon>Basidiomycota</taxon>
        <taxon>Agaricomycotina</taxon>
        <taxon>Agaricomycetes</taxon>
        <taxon>Agaricomycetidae</taxon>
        <taxon>Agaricales</taxon>
        <taxon>Marasmiineae</taxon>
        <taxon>Mycenaceae</taxon>
        <taxon>Mycena</taxon>
    </lineage>
</organism>
<accession>A0AAD6UP66</accession>
<evidence type="ECO:0008006" key="3">
    <source>
        <dbReference type="Google" id="ProtNLM"/>
    </source>
</evidence>
<dbReference type="EMBL" id="JARJCW010000186">
    <property type="protein sequence ID" value="KAJ7187700.1"/>
    <property type="molecule type" value="Genomic_DNA"/>
</dbReference>